<protein>
    <submittedName>
        <fullName evidence="2">PD-(D/E)XK nuclease family protein</fullName>
    </submittedName>
</protein>
<organism evidence="2 3">
    <name type="scientific">Methylophilus luteus</name>
    <dbReference type="NCBI Taxonomy" id="640108"/>
    <lineage>
        <taxon>Bacteria</taxon>
        <taxon>Pseudomonadati</taxon>
        <taxon>Pseudomonadota</taxon>
        <taxon>Betaproteobacteria</taxon>
        <taxon>Nitrosomonadales</taxon>
        <taxon>Methylophilaceae</taxon>
        <taxon>Methylophilus</taxon>
    </lineage>
</organism>
<dbReference type="NCBIfam" id="TIGR03623">
    <property type="entry name" value="probable DNA repair protein"/>
    <property type="match status" value="1"/>
</dbReference>
<proteinExistence type="predicted"/>
<accession>A0ABW3F6W3</accession>
<evidence type="ECO:0000313" key="3">
    <source>
        <dbReference type="Proteomes" id="UP001597128"/>
    </source>
</evidence>
<dbReference type="InterPro" id="IPR038726">
    <property type="entry name" value="PDDEXK_AddAB-type"/>
</dbReference>
<dbReference type="InterPro" id="IPR011604">
    <property type="entry name" value="PDDEXK-like_dom_sf"/>
</dbReference>
<comment type="caution">
    <text evidence="2">The sequence shown here is derived from an EMBL/GenBank/DDBJ whole genome shotgun (WGS) entry which is preliminary data.</text>
</comment>
<reference evidence="3" key="1">
    <citation type="journal article" date="2019" name="Int. J. Syst. Evol. Microbiol.">
        <title>The Global Catalogue of Microorganisms (GCM) 10K type strain sequencing project: providing services to taxonomists for standard genome sequencing and annotation.</title>
        <authorList>
            <consortium name="The Broad Institute Genomics Platform"/>
            <consortium name="The Broad Institute Genome Sequencing Center for Infectious Disease"/>
            <person name="Wu L."/>
            <person name="Ma J."/>
        </authorList>
    </citation>
    <scope>NUCLEOTIDE SEQUENCE [LARGE SCALE GENOMIC DNA]</scope>
    <source>
        <strain evidence="3">CCUG 58412</strain>
    </source>
</reference>
<dbReference type="EMBL" id="JBHTKB010000001">
    <property type="protein sequence ID" value="MFD0912192.1"/>
    <property type="molecule type" value="Genomic_DNA"/>
</dbReference>
<feature type="domain" description="PD-(D/E)XK endonuclease-like" evidence="1">
    <location>
        <begin position="635"/>
        <end position="888"/>
    </location>
</feature>
<dbReference type="InterPro" id="IPR027417">
    <property type="entry name" value="P-loop_NTPase"/>
</dbReference>
<dbReference type="Gene3D" id="3.90.320.10">
    <property type="match status" value="1"/>
</dbReference>
<sequence length="931" mass="105005">MHSQPPKNQHQASQHQASQRLENQRIILCASARLAQGIRQTLQQQFQQQGLSQWQAVEVYPLQDWLNQLTEHAILCGQIEVSDAPLGMLSATQEALLWEQAINASLSRHEAASLFNTNGLASAAMEANRYLIEWNISVDMDTATEETRQFMHWRQQFQALCKQSGYLESVRYQTWQLEQLQQHAYTLPAQIQLAGFDRINPHLQALINLLQTQGVSVSTFDMGVSADEVKRMQFTETMDECRAAVHWAQQHLANDPQARLAIVVPELDSLRDTLAHLLDDVFHHQALHPAHAETPRCYEFSLGLPLSRWPLVDSALSLLRLALQQSPFSQTELSALLGNVYWSQAQYEADARASLDAEMRRQLPLQVKATTFLRFIERKQHDIHPLLSPALYADLHALLTLARQTPRRQVPSAWVQSFNQLLQATHCPGERSLSSHEYQCQQSLQRVLGQLAALDAWLGAIDAMSALQRLSQLCQAQIFQPQTVRAPNITLMGMLEASAQPLDAVWVMGMNDHVWPPLSRTNALIPAELQRQAATPNASSEVQIAFASQIHQRLLRSARQVIFSYAEREGDRLLRISPLIQSIAQTDASPRAATLAETLAQSASQDWQWLDDQQAPAVEDGEHVSGGTGLLRAQALCPAWAFYQYRLKARKLETPHNGLDAMQRGDLIHRVMAAFWAQQSVVDWATVQAETLKTQLEQIATAVIEEFNQSYSQPFSAVFCQLESERLSKLALTWLWEVERERPQAFEVTLTEEKFTPLIEGIQVTLIIDRVDMLADGRLVVIDYKTGSAPDYKNWASDKITEPQLPIYAAFILHDADIAAVCFGKLRLTDGGFTGVAAEDDIVTGIKAYNHEKNKLFDAQEFPDWPSILQHWRNQITRTAQALKAGDAAVVFEAEQDLDYCDVLPLLRLPERQLQFEHSQHRQPKLHGGQA</sequence>
<name>A0ABW3F6W3_9PROT</name>
<dbReference type="Pfam" id="PF12705">
    <property type="entry name" value="PDDEXK_1"/>
    <property type="match status" value="1"/>
</dbReference>
<dbReference type="SUPFAM" id="SSF52540">
    <property type="entry name" value="P-loop containing nucleoside triphosphate hydrolases"/>
    <property type="match status" value="1"/>
</dbReference>
<dbReference type="RefSeq" id="WP_379054897.1">
    <property type="nucleotide sequence ID" value="NZ_JBHTKB010000001.1"/>
</dbReference>
<dbReference type="InterPro" id="IPR019925">
    <property type="entry name" value="DNA_repair_protein_predicted"/>
</dbReference>
<keyword evidence="3" id="KW-1185">Reference proteome</keyword>
<dbReference type="Proteomes" id="UP001597128">
    <property type="component" value="Unassembled WGS sequence"/>
</dbReference>
<gene>
    <name evidence="2" type="ORF">ACFQ1Z_01405</name>
</gene>
<evidence type="ECO:0000259" key="1">
    <source>
        <dbReference type="Pfam" id="PF12705"/>
    </source>
</evidence>
<evidence type="ECO:0000313" key="2">
    <source>
        <dbReference type="EMBL" id="MFD0912192.1"/>
    </source>
</evidence>